<keyword evidence="5" id="KW-0645">Protease</keyword>
<comment type="subcellular location">
    <subcellularLocation>
        <location evidence="2">Cell membrane</location>
        <topology evidence="2">Multi-pass membrane protein</topology>
    </subcellularLocation>
</comment>
<evidence type="ECO:0000256" key="9">
    <source>
        <dbReference type="ARBA" id="ARBA00022833"/>
    </source>
</evidence>
<evidence type="ECO:0000256" key="1">
    <source>
        <dbReference type="ARBA" id="ARBA00001947"/>
    </source>
</evidence>
<name>A0A094S6P0_9ZZZZ</name>
<keyword evidence="8" id="KW-0378">Hydrolase</keyword>
<dbReference type="HAMAP" id="MF_00188">
    <property type="entry name" value="Pept_M48_protease_HtpX"/>
    <property type="match status" value="1"/>
</dbReference>
<evidence type="ECO:0000256" key="7">
    <source>
        <dbReference type="ARBA" id="ARBA00022723"/>
    </source>
</evidence>
<evidence type="ECO:0000256" key="12">
    <source>
        <dbReference type="ARBA" id="ARBA00023136"/>
    </source>
</evidence>
<evidence type="ECO:0000256" key="8">
    <source>
        <dbReference type="ARBA" id="ARBA00022801"/>
    </source>
</evidence>
<evidence type="ECO:0000256" key="6">
    <source>
        <dbReference type="ARBA" id="ARBA00022692"/>
    </source>
</evidence>
<evidence type="ECO:0000256" key="11">
    <source>
        <dbReference type="ARBA" id="ARBA00023049"/>
    </source>
</evidence>
<reference evidence="15" key="1">
    <citation type="submission" date="2014-06" db="EMBL/GenBank/DDBJ databases">
        <title>Key roles for freshwater Actinobacteria revealed by deep metagenomic sequencing.</title>
        <authorList>
            <person name="Ghai R."/>
            <person name="Mizuno C.M."/>
            <person name="Picazo A."/>
            <person name="Camacho A."/>
            <person name="Rodriguez-Valera F."/>
        </authorList>
    </citation>
    <scope>NUCLEOTIDE SEQUENCE</scope>
</reference>
<dbReference type="GO" id="GO:0006508">
    <property type="term" value="P:proteolysis"/>
    <property type="evidence" value="ECO:0007669"/>
    <property type="project" value="UniProtKB-KW"/>
</dbReference>
<keyword evidence="9" id="KW-0862">Zinc</keyword>
<dbReference type="InterPro" id="IPR050083">
    <property type="entry name" value="HtpX_protease"/>
</dbReference>
<keyword evidence="12 13" id="KW-0472">Membrane</keyword>
<evidence type="ECO:0000259" key="14">
    <source>
        <dbReference type="Pfam" id="PF01435"/>
    </source>
</evidence>
<dbReference type="GO" id="GO:0005886">
    <property type="term" value="C:plasma membrane"/>
    <property type="evidence" value="ECO:0007669"/>
    <property type="project" value="UniProtKB-SubCell"/>
</dbReference>
<organism evidence="15">
    <name type="scientific">freshwater metagenome</name>
    <dbReference type="NCBI Taxonomy" id="449393"/>
    <lineage>
        <taxon>unclassified sequences</taxon>
        <taxon>metagenomes</taxon>
        <taxon>ecological metagenomes</taxon>
    </lineage>
</organism>
<keyword evidence="6 13" id="KW-0812">Transmembrane</keyword>
<gene>
    <name evidence="15" type="ORF">GM51_19530</name>
</gene>
<evidence type="ECO:0000256" key="13">
    <source>
        <dbReference type="SAM" id="Phobius"/>
    </source>
</evidence>
<dbReference type="Gene3D" id="3.30.2010.10">
    <property type="entry name" value="Metalloproteases ('zincins'), catalytic domain"/>
    <property type="match status" value="1"/>
</dbReference>
<dbReference type="AlphaFoldDB" id="A0A094S6P0"/>
<dbReference type="Pfam" id="PF01435">
    <property type="entry name" value="Peptidase_M48"/>
    <property type="match status" value="1"/>
</dbReference>
<comment type="similarity">
    <text evidence="3">Belongs to the peptidase M48B family.</text>
</comment>
<dbReference type="InterPro" id="IPR022919">
    <property type="entry name" value="Pept_M48_protease_HtpX"/>
</dbReference>
<feature type="transmembrane region" description="Helical" evidence="13">
    <location>
        <begin position="202"/>
        <end position="225"/>
    </location>
</feature>
<protein>
    <recommendedName>
        <fullName evidence="14">Peptidase M48 domain-containing protein</fullName>
    </recommendedName>
</protein>
<evidence type="ECO:0000256" key="10">
    <source>
        <dbReference type="ARBA" id="ARBA00022989"/>
    </source>
</evidence>
<keyword evidence="7" id="KW-0479">Metal-binding</keyword>
<feature type="transmembrane region" description="Helical" evidence="13">
    <location>
        <begin position="163"/>
        <end position="182"/>
    </location>
</feature>
<dbReference type="InterPro" id="IPR001915">
    <property type="entry name" value="Peptidase_M48"/>
</dbReference>
<dbReference type="EMBL" id="JNSL01000183">
    <property type="protein sequence ID" value="KGA13533.1"/>
    <property type="molecule type" value="Genomic_DNA"/>
</dbReference>
<keyword evidence="4" id="KW-1003">Cell membrane</keyword>
<dbReference type="PANTHER" id="PTHR43221">
    <property type="entry name" value="PROTEASE HTPX"/>
    <property type="match status" value="1"/>
</dbReference>
<comment type="caution">
    <text evidence="15">The sequence shown here is derived from an EMBL/GenBank/DDBJ whole genome shotgun (WGS) entry which is preliminary data.</text>
</comment>
<evidence type="ECO:0000256" key="2">
    <source>
        <dbReference type="ARBA" id="ARBA00004651"/>
    </source>
</evidence>
<feature type="transmembrane region" description="Helical" evidence="13">
    <location>
        <begin position="43"/>
        <end position="64"/>
    </location>
</feature>
<dbReference type="GO" id="GO:0046872">
    <property type="term" value="F:metal ion binding"/>
    <property type="evidence" value="ECO:0007669"/>
    <property type="project" value="UniProtKB-KW"/>
</dbReference>
<dbReference type="GO" id="GO:0004222">
    <property type="term" value="F:metalloendopeptidase activity"/>
    <property type="evidence" value="ECO:0007669"/>
    <property type="project" value="InterPro"/>
</dbReference>
<accession>A0A094S6P0</accession>
<evidence type="ECO:0000256" key="5">
    <source>
        <dbReference type="ARBA" id="ARBA00022670"/>
    </source>
</evidence>
<evidence type="ECO:0000256" key="4">
    <source>
        <dbReference type="ARBA" id="ARBA00022475"/>
    </source>
</evidence>
<keyword evidence="10 13" id="KW-1133">Transmembrane helix</keyword>
<dbReference type="CDD" id="cd07340">
    <property type="entry name" value="M48B_Htpx_like"/>
    <property type="match status" value="1"/>
</dbReference>
<feature type="transmembrane region" description="Helical" evidence="13">
    <location>
        <begin position="16"/>
        <end position="37"/>
    </location>
</feature>
<evidence type="ECO:0000256" key="3">
    <source>
        <dbReference type="ARBA" id="ARBA00009779"/>
    </source>
</evidence>
<sequence length="320" mass="34276">MATFYDLAAENRRKSLVLVLIVVAILAAFGASAGIALSGSVDGGIPFALGAFVLGFFLTLGAYFSGDKAVLAAAGAKELDPSAGREERELDNIVNELCLAANMPKPKVYTIEDTALNAFATGRDPEHASIAVTEGLMRTLDREEMSGVVAHELSHVRNFDIRYGLLVAALVGSLALLSDLVMRWAFWGGGHKRDNDRGGGNAIQVIFIILTIVLAILAPIAARLVQLAVSRQREYLADASGVELTRNPAGLERALAKLAGDKEVLEVATKATAHMYIINPVKHFEERSAGFLATHPPLVDRINRLRALRRAKPLEAVSEA</sequence>
<comment type="cofactor">
    <cofactor evidence="1">
        <name>Zn(2+)</name>
        <dbReference type="ChEBI" id="CHEBI:29105"/>
    </cofactor>
</comment>
<dbReference type="PANTHER" id="PTHR43221:SF1">
    <property type="entry name" value="PROTEASE HTPX"/>
    <property type="match status" value="1"/>
</dbReference>
<proteinExistence type="inferred from homology"/>
<keyword evidence="11" id="KW-0482">Metalloprotease</keyword>
<feature type="domain" description="Peptidase M48" evidence="14">
    <location>
        <begin position="86"/>
        <end position="307"/>
    </location>
</feature>
<evidence type="ECO:0000313" key="15">
    <source>
        <dbReference type="EMBL" id="KGA13533.1"/>
    </source>
</evidence>